<dbReference type="SUPFAM" id="SSF50447">
    <property type="entry name" value="Translation proteins"/>
    <property type="match status" value="1"/>
</dbReference>
<dbReference type="EMBL" id="JBAPLV010000052">
    <property type="protein sequence ID" value="MEI4281412.1"/>
    <property type="molecule type" value="Genomic_DNA"/>
</dbReference>
<organism evidence="2 3">
    <name type="scientific">Klenkia terrae</name>
    <dbReference type="NCBI Taxonomy" id="1052259"/>
    <lineage>
        <taxon>Bacteria</taxon>
        <taxon>Bacillati</taxon>
        <taxon>Actinomycetota</taxon>
        <taxon>Actinomycetes</taxon>
        <taxon>Geodermatophilales</taxon>
        <taxon>Geodermatophilaceae</taxon>
        <taxon>Klenkia</taxon>
    </lineage>
</organism>
<evidence type="ECO:0000313" key="2">
    <source>
        <dbReference type="EMBL" id="MEI4281412.1"/>
    </source>
</evidence>
<comment type="caution">
    <text evidence="2">The sequence shown here is derived from an EMBL/GenBank/DDBJ whole genome shotgun (WGS) entry which is preliminary data.</text>
</comment>
<proteinExistence type="predicted"/>
<dbReference type="Proteomes" id="UP001373496">
    <property type="component" value="Unassembled WGS sequence"/>
</dbReference>
<dbReference type="RefSeq" id="WP_225233139.1">
    <property type="nucleotide sequence ID" value="NZ_JBAPLV010000052.1"/>
</dbReference>
<evidence type="ECO:0000256" key="1">
    <source>
        <dbReference type="SAM" id="MobiDB-lite"/>
    </source>
</evidence>
<sequence length="95" mass="9864">MSARVVVERVFQVPHRGPVAMGLLTAGTVSVGDWMQAVDSGAMVAIRGLEFHVPQPETGQRVGLLLRMEDATAVAAGSTLVSAPPPATDQESPEG</sequence>
<dbReference type="InterPro" id="IPR009000">
    <property type="entry name" value="Transl_B-barrel_sf"/>
</dbReference>
<gene>
    <name evidence="2" type="ORF">UXQ13_23265</name>
</gene>
<accession>A0ABU8ECR1</accession>
<protein>
    <submittedName>
        <fullName evidence="2">Uncharacterized protein</fullName>
    </submittedName>
</protein>
<evidence type="ECO:0000313" key="3">
    <source>
        <dbReference type="Proteomes" id="UP001373496"/>
    </source>
</evidence>
<feature type="region of interest" description="Disordered" evidence="1">
    <location>
        <begin position="76"/>
        <end position="95"/>
    </location>
</feature>
<reference evidence="2 3" key="1">
    <citation type="submission" date="2024-03" db="EMBL/GenBank/DDBJ databases">
        <title>Draft genome sequence of Klenkia terrae.</title>
        <authorList>
            <person name="Duangmal K."/>
            <person name="Chantavorakit T."/>
        </authorList>
    </citation>
    <scope>NUCLEOTIDE SEQUENCE [LARGE SCALE GENOMIC DNA]</scope>
    <source>
        <strain evidence="2 3">JCM 17786</strain>
    </source>
</reference>
<keyword evidence="3" id="KW-1185">Reference proteome</keyword>
<dbReference type="Gene3D" id="2.40.30.10">
    <property type="entry name" value="Translation factors"/>
    <property type="match status" value="1"/>
</dbReference>
<name>A0ABU8ECR1_9ACTN</name>